<evidence type="ECO:0000313" key="1">
    <source>
        <dbReference type="EMBL" id="MDF3869676.1"/>
    </source>
</evidence>
<gene>
    <name evidence="1" type="ORF">P3W50_04265</name>
</gene>
<dbReference type="AlphaFoldDB" id="A0A8I0Z9H1"/>
<dbReference type="RefSeq" id="WP_125855459.1">
    <property type="nucleotide sequence ID" value="NZ_BBQL01000044.1"/>
</dbReference>
<name>A0A8I0Z9H1_PSEPU</name>
<organism evidence="1 2">
    <name type="scientific">Pseudomonas putida</name>
    <name type="common">Arthrobacter siderocapsulatus</name>
    <dbReference type="NCBI Taxonomy" id="303"/>
    <lineage>
        <taxon>Bacteria</taxon>
        <taxon>Pseudomonadati</taxon>
        <taxon>Pseudomonadota</taxon>
        <taxon>Gammaproteobacteria</taxon>
        <taxon>Pseudomonadales</taxon>
        <taxon>Pseudomonadaceae</taxon>
        <taxon>Pseudomonas</taxon>
    </lineage>
</organism>
<proteinExistence type="predicted"/>
<evidence type="ECO:0000313" key="2">
    <source>
        <dbReference type="Proteomes" id="UP001217741"/>
    </source>
</evidence>
<accession>A0A8I0Z9H1</accession>
<sequence>MNDAAERDLIIKYPLLFGSEGRRRDAAVWGIGCDDGWAEILSALCSEIQSYIDEQNIEQVRFSYVKEKFGELRVSCICADEYVSSLVSRALQVSIKTCEWCGQPGSRKRLQSDWVKTLCEPCEAQALKRIS</sequence>
<dbReference type="Proteomes" id="UP001217741">
    <property type="component" value="Unassembled WGS sequence"/>
</dbReference>
<dbReference type="OrthoDB" id="8909281at2"/>
<dbReference type="EMBL" id="JARJLO010000053">
    <property type="protein sequence ID" value="MDF3869676.1"/>
    <property type="molecule type" value="Genomic_DNA"/>
</dbReference>
<comment type="caution">
    <text evidence="1">The sequence shown here is derived from an EMBL/GenBank/DDBJ whole genome shotgun (WGS) entry which is preliminary data.</text>
</comment>
<protein>
    <submittedName>
        <fullName evidence="1">Uncharacterized protein</fullName>
    </submittedName>
</protein>
<reference evidence="1" key="1">
    <citation type="submission" date="2023-03" db="EMBL/GenBank/DDBJ databases">
        <title>Draft assemblies of triclosan tolerant bacteria isolated from returned activated sludge.</title>
        <authorList>
            <person name="Van Hamelsveld S."/>
        </authorList>
    </citation>
    <scope>NUCLEOTIDE SEQUENCE</scope>
    <source>
        <strain evidence="1">GW210012_S60</strain>
    </source>
</reference>